<accession>A0A699ZSN6</accession>
<sequence>MGVNPKDNAIGQGRDARGTSLASMKEKPDGYVAATSGKPISKIALQICMTAPHPGQAAELHAAAGRRGLTSWSSVGAQLRAFQHAGD</sequence>
<comment type="caution">
    <text evidence="2">The sequence shown here is derived from an EMBL/GenBank/DDBJ whole genome shotgun (WGS) entry which is preliminary data.</text>
</comment>
<reference evidence="2 3" key="1">
    <citation type="submission" date="2020-02" db="EMBL/GenBank/DDBJ databases">
        <title>Draft genome sequence of Haematococcus lacustris strain NIES-144.</title>
        <authorList>
            <person name="Morimoto D."/>
            <person name="Nakagawa S."/>
            <person name="Yoshida T."/>
            <person name="Sawayama S."/>
        </authorList>
    </citation>
    <scope>NUCLEOTIDE SEQUENCE [LARGE SCALE GENOMIC DNA]</scope>
    <source>
        <strain evidence="2 3">NIES-144</strain>
    </source>
</reference>
<dbReference type="EMBL" id="BLLF01002930">
    <property type="protein sequence ID" value="GFH25827.1"/>
    <property type="molecule type" value="Genomic_DNA"/>
</dbReference>
<evidence type="ECO:0000256" key="1">
    <source>
        <dbReference type="SAM" id="MobiDB-lite"/>
    </source>
</evidence>
<name>A0A699ZSN6_HAELA</name>
<dbReference type="AlphaFoldDB" id="A0A699ZSN6"/>
<gene>
    <name evidence="2" type="ORF">HaLaN_23859</name>
</gene>
<feature type="region of interest" description="Disordered" evidence="1">
    <location>
        <begin position="1"/>
        <end position="33"/>
    </location>
</feature>
<evidence type="ECO:0000313" key="3">
    <source>
        <dbReference type="Proteomes" id="UP000485058"/>
    </source>
</evidence>
<organism evidence="2 3">
    <name type="scientific">Haematococcus lacustris</name>
    <name type="common">Green alga</name>
    <name type="synonym">Haematococcus pluvialis</name>
    <dbReference type="NCBI Taxonomy" id="44745"/>
    <lineage>
        <taxon>Eukaryota</taxon>
        <taxon>Viridiplantae</taxon>
        <taxon>Chlorophyta</taxon>
        <taxon>core chlorophytes</taxon>
        <taxon>Chlorophyceae</taxon>
        <taxon>CS clade</taxon>
        <taxon>Chlamydomonadales</taxon>
        <taxon>Haematococcaceae</taxon>
        <taxon>Haematococcus</taxon>
    </lineage>
</organism>
<dbReference type="Proteomes" id="UP000485058">
    <property type="component" value="Unassembled WGS sequence"/>
</dbReference>
<evidence type="ECO:0000313" key="2">
    <source>
        <dbReference type="EMBL" id="GFH25827.1"/>
    </source>
</evidence>
<proteinExistence type="predicted"/>
<protein>
    <submittedName>
        <fullName evidence="2">Uncharacterized protein</fullName>
    </submittedName>
</protein>
<keyword evidence="3" id="KW-1185">Reference proteome</keyword>